<dbReference type="Gene3D" id="3.30.9.10">
    <property type="entry name" value="D-Amino Acid Oxidase, subunit A, domain 2"/>
    <property type="match status" value="2"/>
</dbReference>
<proteinExistence type="predicted"/>
<dbReference type="PANTHER" id="PTHR13847:SF260">
    <property type="entry name" value="FAD DEPENDENT OXIDOREDUCTASE DOMAIN-CONTAINING PROTEIN"/>
    <property type="match status" value="1"/>
</dbReference>
<organism evidence="2 3">
    <name type="scientific">Cylindrodendrum hubeiense</name>
    <dbReference type="NCBI Taxonomy" id="595255"/>
    <lineage>
        <taxon>Eukaryota</taxon>
        <taxon>Fungi</taxon>
        <taxon>Dikarya</taxon>
        <taxon>Ascomycota</taxon>
        <taxon>Pezizomycotina</taxon>
        <taxon>Sordariomycetes</taxon>
        <taxon>Hypocreomycetidae</taxon>
        <taxon>Hypocreales</taxon>
        <taxon>Nectriaceae</taxon>
        <taxon>Cylindrodendrum</taxon>
    </lineage>
</organism>
<feature type="domain" description="FAD dependent oxidoreductase" evidence="1">
    <location>
        <begin position="42"/>
        <end position="391"/>
    </location>
</feature>
<dbReference type="OrthoDB" id="429143at2759"/>
<evidence type="ECO:0000313" key="3">
    <source>
        <dbReference type="Proteomes" id="UP000722485"/>
    </source>
</evidence>
<gene>
    <name evidence="2" type="ORF">G7Z17_g1659</name>
</gene>
<sequence>MSSHQPAPLPIANPTSSYWMHQPHPVLENFCSSEELPSHVETVIIGSGISGALIAHDLISRCPNVADKRVVMLEARSVASGATGRNGGHIKPDCYKNFASFQERHGSETAKTLCRYELENMKASAQFIIDEGLDKAVDLVKTNAVDLFLDEKAWEDAKAALKLQLEAGGDLSDITVHDKAQSEEKYRFNDVLGAVSYPACSLWPYKLAVGLIEKAMSNGLQLFTNTPALAVSLAANGKWQIETSKGHFVGKIVPVKGNVVAIEPSLDFASRPLDHTCSLQWGSDFDYMIQRPTDGNPLIFGGCDLAHPRKLTGPIGDADDSTTTPEIVDALLQFPVKYMRGWGNEASARISWSGIMGFTADELPFVGELPGRTGQFVAAGYTGHGMARVFLAIKALMQLAHNEAIDPRVPRVYFDIERRLKQKDDEWETMLEEAYSGQKESRSVPLERL</sequence>
<dbReference type="SUPFAM" id="SSF51905">
    <property type="entry name" value="FAD/NAD(P)-binding domain"/>
    <property type="match status" value="1"/>
</dbReference>
<protein>
    <recommendedName>
        <fullName evidence="1">FAD dependent oxidoreductase domain-containing protein</fullName>
    </recommendedName>
</protein>
<comment type="caution">
    <text evidence="2">The sequence shown here is derived from an EMBL/GenBank/DDBJ whole genome shotgun (WGS) entry which is preliminary data.</text>
</comment>
<reference evidence="2" key="1">
    <citation type="submission" date="2020-03" db="EMBL/GenBank/DDBJ databases">
        <title>Draft Genome Sequence of Cylindrodendrum hubeiense.</title>
        <authorList>
            <person name="Buettner E."/>
            <person name="Kellner H."/>
        </authorList>
    </citation>
    <scope>NUCLEOTIDE SEQUENCE</scope>
    <source>
        <strain evidence="2">IHI 201604</strain>
    </source>
</reference>
<evidence type="ECO:0000313" key="2">
    <source>
        <dbReference type="EMBL" id="KAF7556144.1"/>
    </source>
</evidence>
<dbReference type="Pfam" id="PF01266">
    <property type="entry name" value="DAO"/>
    <property type="match status" value="1"/>
</dbReference>
<dbReference type="InterPro" id="IPR036188">
    <property type="entry name" value="FAD/NAD-bd_sf"/>
</dbReference>
<dbReference type="InterPro" id="IPR006076">
    <property type="entry name" value="FAD-dep_OxRdtase"/>
</dbReference>
<evidence type="ECO:0000259" key="1">
    <source>
        <dbReference type="Pfam" id="PF01266"/>
    </source>
</evidence>
<dbReference type="Gene3D" id="3.50.50.60">
    <property type="entry name" value="FAD/NAD(P)-binding domain"/>
    <property type="match status" value="2"/>
</dbReference>
<name>A0A9P5HJ18_9HYPO</name>
<dbReference type="PANTHER" id="PTHR13847">
    <property type="entry name" value="SARCOSINE DEHYDROGENASE-RELATED"/>
    <property type="match status" value="1"/>
</dbReference>
<accession>A0A9P5HJ18</accession>
<dbReference type="GO" id="GO:0005737">
    <property type="term" value="C:cytoplasm"/>
    <property type="evidence" value="ECO:0007669"/>
    <property type="project" value="TreeGrafter"/>
</dbReference>
<dbReference type="EMBL" id="JAANBB010000014">
    <property type="protein sequence ID" value="KAF7556144.1"/>
    <property type="molecule type" value="Genomic_DNA"/>
</dbReference>
<dbReference type="Proteomes" id="UP000722485">
    <property type="component" value="Unassembled WGS sequence"/>
</dbReference>
<keyword evidence="3" id="KW-1185">Reference proteome</keyword>
<dbReference type="AlphaFoldDB" id="A0A9P5HJ18"/>